<dbReference type="Gene3D" id="3.40.50.720">
    <property type="entry name" value="NAD(P)-binding Rossmann-like Domain"/>
    <property type="match status" value="1"/>
</dbReference>
<proteinExistence type="inferred from homology"/>
<dbReference type="Proteomes" id="UP000320239">
    <property type="component" value="Unassembled WGS sequence"/>
</dbReference>
<reference evidence="3 4" key="1">
    <citation type="submission" date="2019-06" db="EMBL/GenBank/DDBJ databases">
        <title>Sequencing the genomes of 1000 actinobacteria strains.</title>
        <authorList>
            <person name="Klenk H.-P."/>
        </authorList>
    </citation>
    <scope>NUCLEOTIDE SEQUENCE [LARGE SCALE GENOMIC DNA]</scope>
    <source>
        <strain evidence="3 4">DSM 43866</strain>
    </source>
</reference>
<evidence type="ECO:0000313" key="4">
    <source>
        <dbReference type="Proteomes" id="UP000320239"/>
    </source>
</evidence>
<sequence length="240" mass="25448">MTHLSDLKDVHPRTAVVSGSNRGTGRAIAEALVAARYRVVSINRSRSADPVGPEHLCDLADPAALTEALDEIRSDCQRVDLVVCNAATRLRRRVADADARDWHGSLMANIAAPALMVSALLPHLRRTAGLAILIGSHAADRFFEGGALYSSTKAGARALFETLLLEERPHGVRSMVISPGAIANREADSSPFKMSPDSIGKLVVTLAASLPADIAIGEVEIRPALLDPAVPTGMIRLQSV</sequence>
<evidence type="ECO:0000313" key="3">
    <source>
        <dbReference type="EMBL" id="TWG11481.1"/>
    </source>
</evidence>
<gene>
    <name evidence="3" type="ORF">FHX34_106211</name>
</gene>
<dbReference type="PANTHER" id="PTHR43669:SF3">
    <property type="entry name" value="ALCOHOL DEHYDROGENASE, PUTATIVE (AFU_ORTHOLOGUE AFUA_3G03445)-RELATED"/>
    <property type="match status" value="1"/>
</dbReference>
<protein>
    <submittedName>
        <fullName evidence="3">NADP-dependent 3-hydroxy acid dehydrogenase YdfG</fullName>
    </submittedName>
</protein>
<dbReference type="PRINTS" id="PR00081">
    <property type="entry name" value="GDHRDH"/>
</dbReference>
<dbReference type="AlphaFoldDB" id="A0A561VIN7"/>
<organism evidence="3 4">
    <name type="scientific">Actinoplanes teichomyceticus</name>
    <dbReference type="NCBI Taxonomy" id="1867"/>
    <lineage>
        <taxon>Bacteria</taxon>
        <taxon>Bacillati</taxon>
        <taxon>Actinomycetota</taxon>
        <taxon>Actinomycetes</taxon>
        <taxon>Micromonosporales</taxon>
        <taxon>Micromonosporaceae</taxon>
        <taxon>Actinoplanes</taxon>
    </lineage>
</organism>
<keyword evidence="4" id="KW-1185">Reference proteome</keyword>
<evidence type="ECO:0000256" key="2">
    <source>
        <dbReference type="ARBA" id="ARBA00023002"/>
    </source>
</evidence>
<accession>A0A561VIN7</accession>
<dbReference type="SUPFAM" id="SSF51735">
    <property type="entry name" value="NAD(P)-binding Rossmann-fold domains"/>
    <property type="match status" value="1"/>
</dbReference>
<comment type="similarity">
    <text evidence="1">Belongs to the short-chain dehydrogenases/reductases (SDR) family.</text>
</comment>
<dbReference type="InterPro" id="IPR036291">
    <property type="entry name" value="NAD(P)-bd_dom_sf"/>
</dbReference>
<dbReference type="GO" id="GO:0016491">
    <property type="term" value="F:oxidoreductase activity"/>
    <property type="evidence" value="ECO:0007669"/>
    <property type="project" value="UniProtKB-KW"/>
</dbReference>
<dbReference type="PANTHER" id="PTHR43669">
    <property type="entry name" value="5-KETO-D-GLUCONATE 5-REDUCTASE"/>
    <property type="match status" value="1"/>
</dbReference>
<name>A0A561VIN7_ACTTI</name>
<dbReference type="CDD" id="cd05233">
    <property type="entry name" value="SDR_c"/>
    <property type="match status" value="1"/>
</dbReference>
<dbReference type="Pfam" id="PF00106">
    <property type="entry name" value="adh_short"/>
    <property type="match status" value="1"/>
</dbReference>
<comment type="caution">
    <text evidence="3">The sequence shown here is derived from an EMBL/GenBank/DDBJ whole genome shotgun (WGS) entry which is preliminary data.</text>
</comment>
<dbReference type="EMBL" id="VIWY01000006">
    <property type="protein sequence ID" value="TWG11481.1"/>
    <property type="molecule type" value="Genomic_DNA"/>
</dbReference>
<dbReference type="InterPro" id="IPR002347">
    <property type="entry name" value="SDR_fam"/>
</dbReference>
<keyword evidence="2" id="KW-0560">Oxidoreductase</keyword>
<evidence type="ECO:0000256" key="1">
    <source>
        <dbReference type="ARBA" id="ARBA00006484"/>
    </source>
</evidence>